<dbReference type="EMBL" id="FTPL01000004">
    <property type="protein sequence ID" value="SIT91699.1"/>
    <property type="molecule type" value="Genomic_DNA"/>
</dbReference>
<accession>A0A1U7PN14</accession>
<name>A0A1U7PN14_9BACI</name>
<dbReference type="InterPro" id="IPR010064">
    <property type="entry name" value="HK97-gp10_tail"/>
</dbReference>
<dbReference type="AlphaFoldDB" id="A0A1U7PN14"/>
<dbReference type="STRING" id="550447.SAMN05428946_2725"/>
<protein>
    <submittedName>
        <fullName evidence="1">Phage protein, HK97 gp10 family</fullName>
    </submittedName>
</protein>
<sequence length="109" mass="12185">MKLNGMERLNKKLASGSSIRQDAAKVVQKHATRMNGLAQRNAPVDTGELRRSIRTGYSDGGLTATTKVGVHYGPYVEYGTRFMAAQPFLRPAFYNTAWDFKDDMDKLVK</sequence>
<dbReference type="Proteomes" id="UP000187550">
    <property type="component" value="Unassembled WGS sequence"/>
</dbReference>
<organism evidence="1 2">
    <name type="scientific">Edaphobacillus lindanitolerans</name>
    <dbReference type="NCBI Taxonomy" id="550447"/>
    <lineage>
        <taxon>Bacteria</taxon>
        <taxon>Bacillati</taxon>
        <taxon>Bacillota</taxon>
        <taxon>Bacilli</taxon>
        <taxon>Bacillales</taxon>
        <taxon>Bacillaceae</taxon>
        <taxon>Edaphobacillus</taxon>
    </lineage>
</organism>
<dbReference type="NCBIfam" id="TIGR01725">
    <property type="entry name" value="phge_HK97_gp10"/>
    <property type="match status" value="1"/>
</dbReference>
<dbReference type="RefSeq" id="WP_200805822.1">
    <property type="nucleotide sequence ID" value="NZ_FTPL01000004.1"/>
</dbReference>
<reference evidence="2" key="1">
    <citation type="submission" date="2017-01" db="EMBL/GenBank/DDBJ databases">
        <authorList>
            <person name="Varghese N."/>
            <person name="Submissions S."/>
        </authorList>
    </citation>
    <scope>NUCLEOTIDE SEQUENCE [LARGE SCALE GENOMIC DNA]</scope>
    <source>
        <strain evidence="2">MNA4</strain>
    </source>
</reference>
<evidence type="ECO:0000313" key="2">
    <source>
        <dbReference type="Proteomes" id="UP000187550"/>
    </source>
</evidence>
<gene>
    <name evidence="1" type="ORF">SAMN05428946_2725</name>
</gene>
<evidence type="ECO:0000313" key="1">
    <source>
        <dbReference type="EMBL" id="SIT91699.1"/>
    </source>
</evidence>
<proteinExistence type="predicted"/>
<dbReference type="Pfam" id="PF04883">
    <property type="entry name" value="HK97-gp10_like"/>
    <property type="match status" value="1"/>
</dbReference>
<keyword evidence="2" id="KW-1185">Reference proteome</keyword>